<evidence type="ECO:0000256" key="2">
    <source>
        <dbReference type="ARBA" id="ARBA00023043"/>
    </source>
</evidence>
<dbReference type="Pfam" id="PF12796">
    <property type="entry name" value="Ank_2"/>
    <property type="match status" value="1"/>
</dbReference>
<dbReference type="VEuPathDB" id="TrichDB:TVAG_211800"/>
<keyword evidence="2 3" id="KW-0040">ANK repeat</keyword>
<feature type="repeat" description="ANK" evidence="3">
    <location>
        <begin position="554"/>
        <end position="586"/>
    </location>
</feature>
<dbReference type="SUPFAM" id="SSF48403">
    <property type="entry name" value="Ankyrin repeat"/>
    <property type="match status" value="2"/>
</dbReference>
<dbReference type="AlphaFoldDB" id="A2F6V8"/>
<dbReference type="InParanoid" id="A2F6V8"/>
<dbReference type="Gene3D" id="1.25.40.20">
    <property type="entry name" value="Ankyrin repeat-containing domain"/>
    <property type="match status" value="3"/>
</dbReference>
<reference evidence="4" key="2">
    <citation type="journal article" date="2007" name="Science">
        <title>Draft genome sequence of the sexually transmitted pathogen Trichomonas vaginalis.</title>
        <authorList>
            <person name="Carlton J.M."/>
            <person name="Hirt R.P."/>
            <person name="Silva J.C."/>
            <person name="Delcher A.L."/>
            <person name="Schatz M."/>
            <person name="Zhao Q."/>
            <person name="Wortman J.R."/>
            <person name="Bidwell S.L."/>
            <person name="Alsmark U.C.M."/>
            <person name="Besteiro S."/>
            <person name="Sicheritz-Ponten T."/>
            <person name="Noel C.J."/>
            <person name="Dacks J.B."/>
            <person name="Foster P.G."/>
            <person name="Simillion C."/>
            <person name="Van de Peer Y."/>
            <person name="Miranda-Saavedra D."/>
            <person name="Barton G.J."/>
            <person name="Westrop G.D."/>
            <person name="Mueller S."/>
            <person name="Dessi D."/>
            <person name="Fiori P.L."/>
            <person name="Ren Q."/>
            <person name="Paulsen I."/>
            <person name="Zhang H."/>
            <person name="Bastida-Corcuera F.D."/>
            <person name="Simoes-Barbosa A."/>
            <person name="Brown M.T."/>
            <person name="Hayes R.D."/>
            <person name="Mukherjee M."/>
            <person name="Okumura C.Y."/>
            <person name="Schneider R."/>
            <person name="Smith A.J."/>
            <person name="Vanacova S."/>
            <person name="Villalvazo M."/>
            <person name="Haas B.J."/>
            <person name="Pertea M."/>
            <person name="Feldblyum T.V."/>
            <person name="Utterback T.R."/>
            <person name="Shu C.L."/>
            <person name="Osoegawa K."/>
            <person name="de Jong P.J."/>
            <person name="Hrdy I."/>
            <person name="Horvathova L."/>
            <person name="Zubacova Z."/>
            <person name="Dolezal P."/>
            <person name="Malik S.B."/>
            <person name="Logsdon J.M. Jr."/>
            <person name="Henze K."/>
            <person name="Gupta A."/>
            <person name="Wang C.C."/>
            <person name="Dunne R.L."/>
            <person name="Upcroft J.A."/>
            <person name="Upcroft P."/>
            <person name="White O."/>
            <person name="Salzberg S.L."/>
            <person name="Tang P."/>
            <person name="Chiu C.-H."/>
            <person name="Lee Y.-S."/>
            <person name="Embley T.M."/>
            <person name="Coombs G.H."/>
            <person name="Mottram J.C."/>
            <person name="Tachezy J."/>
            <person name="Fraser-Liggett C.M."/>
            <person name="Johnson P.J."/>
        </authorList>
    </citation>
    <scope>NUCLEOTIDE SEQUENCE [LARGE SCALE GENOMIC DNA]</scope>
    <source>
        <strain evidence="4">G3</strain>
    </source>
</reference>
<dbReference type="Proteomes" id="UP000001542">
    <property type="component" value="Unassembled WGS sequence"/>
</dbReference>
<keyword evidence="1" id="KW-0677">Repeat</keyword>
<protein>
    <recommendedName>
        <fullName evidence="6">DUF3447 domain-containing protein</fullName>
    </recommendedName>
</protein>
<dbReference type="PROSITE" id="PS50297">
    <property type="entry name" value="ANK_REP_REGION"/>
    <property type="match status" value="1"/>
</dbReference>
<evidence type="ECO:0000256" key="1">
    <source>
        <dbReference type="ARBA" id="ARBA00022737"/>
    </source>
</evidence>
<dbReference type="InterPro" id="IPR036770">
    <property type="entry name" value="Ankyrin_rpt-contain_sf"/>
</dbReference>
<evidence type="ECO:0000313" key="5">
    <source>
        <dbReference type="Proteomes" id="UP000001542"/>
    </source>
</evidence>
<dbReference type="PANTHER" id="PTHR24126">
    <property type="entry name" value="ANKYRIN REPEAT, PH AND SEC7 DOMAIN CONTAINING PROTEIN SECG-RELATED"/>
    <property type="match status" value="1"/>
</dbReference>
<evidence type="ECO:0000256" key="3">
    <source>
        <dbReference type="PROSITE-ProRule" id="PRU00023"/>
    </source>
</evidence>
<dbReference type="VEuPathDB" id="TrichDB:TVAGG3_0731910"/>
<dbReference type="KEGG" id="tva:4757181"/>
<dbReference type="InterPro" id="IPR002110">
    <property type="entry name" value="Ankyrin_rpt"/>
</dbReference>
<dbReference type="RefSeq" id="XP_001312305.1">
    <property type="nucleotide sequence ID" value="XM_001312304.1"/>
</dbReference>
<dbReference type="STRING" id="5722.A2F6V8"/>
<dbReference type="PROSITE" id="PS50088">
    <property type="entry name" value="ANK_REPEAT"/>
    <property type="match status" value="2"/>
</dbReference>
<evidence type="ECO:0000313" key="4">
    <source>
        <dbReference type="EMBL" id="EAX99375.1"/>
    </source>
</evidence>
<dbReference type="SMART" id="SM00248">
    <property type="entry name" value="ANK"/>
    <property type="match status" value="8"/>
</dbReference>
<evidence type="ECO:0008006" key="6">
    <source>
        <dbReference type="Google" id="ProtNLM"/>
    </source>
</evidence>
<dbReference type="EMBL" id="DS113640">
    <property type="protein sequence ID" value="EAX99375.1"/>
    <property type="molecule type" value="Genomic_DNA"/>
</dbReference>
<name>A2F6V8_TRIV3</name>
<reference evidence="4" key="1">
    <citation type="submission" date="2006-10" db="EMBL/GenBank/DDBJ databases">
        <authorList>
            <person name="Amadeo P."/>
            <person name="Zhao Q."/>
            <person name="Wortman J."/>
            <person name="Fraser-Liggett C."/>
            <person name="Carlton J."/>
        </authorList>
    </citation>
    <scope>NUCLEOTIDE SEQUENCE</scope>
    <source>
        <strain evidence="4">G3</strain>
    </source>
</reference>
<dbReference type="eggNOG" id="KOG4177">
    <property type="taxonomic scope" value="Eukaryota"/>
</dbReference>
<accession>A2F6V8</accession>
<feature type="repeat" description="ANK" evidence="3">
    <location>
        <begin position="452"/>
        <end position="484"/>
    </location>
</feature>
<proteinExistence type="predicted"/>
<organism evidence="4 5">
    <name type="scientific">Trichomonas vaginalis (strain ATCC PRA-98 / G3)</name>
    <dbReference type="NCBI Taxonomy" id="412133"/>
    <lineage>
        <taxon>Eukaryota</taxon>
        <taxon>Metamonada</taxon>
        <taxon>Parabasalia</taxon>
        <taxon>Trichomonadida</taxon>
        <taxon>Trichomonadidae</taxon>
        <taxon>Trichomonas</taxon>
    </lineage>
</organism>
<sequence length="634" mass="73925">MHADYNMKDDKGNTSIFYCIKNANIELVHHHFQYSINLLEENNDGTFPLDIALKSSNIELKELVCKYYFKFKANFLDDRVKMRLNTYFLRESDTIKAEIIRMSLKYESHQFAKYFLEMVEDKFIDKYNLMAIAYSEIVTPNVFSPCKYSLMLNMVYKRSTDKSKLVELVIKRKDVEFFELIASQQLGRSMNFPLSDGRTPKEVLIELAPTDKRYQEMLDYITKIYKVRIPNWGLLAPNVQNMYFKILSLHKFRNIPKEKLLVYQFFQSIFLSNKARVLEFIENGMDVNVVMDGIHPLMMCNNVFMASFLIEQGSKLDYKICLNINPAEFRQINAFYDAKFYNSDIMYHTWYCPIHAIVFTGRLEVLEYCVSTGINLKLLDSQENSLMHYAVSISDEVDPNASKARYLYKKKVSIKSKNLDGYQPIHYAVTWNYGAVKFLIEKRVDLNAIGVDKRIPLHFAIAHGTPEIVNLLMSKKINYDIQDHLLDYPINMIMNQKFDNNIIRIIEVYAKYGASLDYPSFSDGGPILFDFLNKHEVLKCLIDNGADLNNLNKNRDTALAVCLNNKNFVGVKMLLEGGADINASNHDTKSNLYECRYALLMKYILKFHPTLYLDAPKYYIQIRFLDVAKELFNV</sequence>
<gene>
    <name evidence="4" type="ORF">TVAG_015580</name>
</gene>
<dbReference type="PANTHER" id="PTHR24126:SF66">
    <property type="entry name" value="CHROMOSOME UNDETERMINED SCAFFOLD_62, WHOLE GENOME SHOTGUN SEQUENCE"/>
    <property type="match status" value="1"/>
</dbReference>
<keyword evidence="5" id="KW-1185">Reference proteome</keyword>